<dbReference type="PANTHER" id="PTHR34934:SF1">
    <property type="entry name" value="FLAVIN-DEPENDENT THYMIDYLATE SYNTHASE"/>
    <property type="match status" value="1"/>
</dbReference>
<dbReference type="Proteomes" id="UP000001968">
    <property type="component" value="Chromosome"/>
</dbReference>
<dbReference type="STRING" id="335541.Swol_2353"/>
<name>Q0AUG0_SYNWW</name>
<dbReference type="NCBIfam" id="TIGR02170">
    <property type="entry name" value="thyX"/>
    <property type="match status" value="1"/>
</dbReference>
<dbReference type="InterPro" id="IPR036098">
    <property type="entry name" value="Thymidylate_synthase_ThyX_sf"/>
</dbReference>
<dbReference type="SUPFAM" id="SSF69796">
    <property type="entry name" value="Thymidylate synthase-complementing protein Thy1"/>
    <property type="match status" value="1"/>
</dbReference>
<dbReference type="EC" id="2.1.1.148" evidence="1"/>
<dbReference type="GO" id="GO:0050660">
    <property type="term" value="F:flavin adenine dinucleotide binding"/>
    <property type="evidence" value="ECO:0007669"/>
    <property type="project" value="UniProtKB-UniRule"/>
</dbReference>
<dbReference type="HOGENOM" id="CLU_077585_0_0_9"/>
<dbReference type="AlphaFoldDB" id="Q0AUG0"/>
<evidence type="ECO:0000256" key="1">
    <source>
        <dbReference type="NCBIfam" id="TIGR02170"/>
    </source>
</evidence>
<reference evidence="3" key="1">
    <citation type="journal article" date="2010" name="Environ. Microbiol.">
        <title>The genome of Syntrophomonas wolfei: new insights into syntrophic metabolism and biohydrogen production.</title>
        <authorList>
            <person name="Sieber J.R."/>
            <person name="Sims D.R."/>
            <person name="Han C."/>
            <person name="Kim E."/>
            <person name="Lykidis A."/>
            <person name="Lapidus A.L."/>
            <person name="McDonnald E."/>
            <person name="Rohlin L."/>
            <person name="Culley D.E."/>
            <person name="Gunsalus R."/>
            <person name="McInerney M.J."/>
        </authorList>
    </citation>
    <scope>NUCLEOTIDE SEQUENCE [LARGE SCALE GENOMIC DNA]</scope>
    <source>
        <strain evidence="3">DSM 2245B / Goettingen</strain>
    </source>
</reference>
<dbReference type="Pfam" id="PF02511">
    <property type="entry name" value="Thy1"/>
    <property type="match status" value="1"/>
</dbReference>
<dbReference type="eggNOG" id="COG1351">
    <property type="taxonomic scope" value="Bacteria"/>
</dbReference>
<organism evidence="2 3">
    <name type="scientific">Syntrophomonas wolfei subsp. wolfei (strain DSM 2245B / Goettingen)</name>
    <dbReference type="NCBI Taxonomy" id="335541"/>
    <lineage>
        <taxon>Bacteria</taxon>
        <taxon>Bacillati</taxon>
        <taxon>Bacillota</taxon>
        <taxon>Clostridia</taxon>
        <taxon>Eubacteriales</taxon>
        <taxon>Syntrophomonadaceae</taxon>
        <taxon>Syntrophomonas</taxon>
    </lineage>
</organism>
<dbReference type="EMBL" id="CP000448">
    <property type="protein sequence ID" value="ABI69644.1"/>
    <property type="molecule type" value="Genomic_DNA"/>
</dbReference>
<accession>Q0AUG0</accession>
<dbReference type="PROSITE" id="PS51331">
    <property type="entry name" value="THYX"/>
    <property type="match status" value="1"/>
</dbReference>
<dbReference type="GO" id="GO:0006231">
    <property type="term" value="P:dTMP biosynthetic process"/>
    <property type="evidence" value="ECO:0007669"/>
    <property type="project" value="UniProtKB-UniRule"/>
</dbReference>
<dbReference type="PANTHER" id="PTHR34934">
    <property type="entry name" value="FLAVIN-DEPENDENT THYMIDYLATE SYNTHASE"/>
    <property type="match status" value="1"/>
</dbReference>
<dbReference type="OrthoDB" id="9780625at2"/>
<dbReference type="RefSeq" id="WP_011641728.1">
    <property type="nucleotide sequence ID" value="NC_008346.1"/>
</dbReference>
<dbReference type="Gene3D" id="3.30.1360.170">
    <property type="match status" value="1"/>
</dbReference>
<dbReference type="InterPro" id="IPR003669">
    <property type="entry name" value="Thymidylate_synthase_ThyX"/>
</dbReference>
<gene>
    <name evidence="2" type="ordered locus">Swol_2353</name>
</gene>
<protein>
    <recommendedName>
        <fullName evidence="1">FAD-dependent thymidylate synthase</fullName>
        <ecNumber evidence="1">2.1.1.148</ecNumber>
    </recommendedName>
</protein>
<dbReference type="CDD" id="cd20175">
    <property type="entry name" value="ThyX"/>
    <property type="match status" value="1"/>
</dbReference>
<dbReference type="GO" id="GO:0070402">
    <property type="term" value="F:NADPH binding"/>
    <property type="evidence" value="ECO:0007669"/>
    <property type="project" value="TreeGrafter"/>
</dbReference>
<dbReference type="GO" id="GO:0004799">
    <property type="term" value="F:thymidylate synthase activity"/>
    <property type="evidence" value="ECO:0007669"/>
    <property type="project" value="TreeGrafter"/>
</dbReference>
<sequence>MIIIQPQVLVPEAELDIGKMEKLERYARVCYKSEDKMDTTTGQAGSFLKGLMKRGHESIIEHEKITVLFIIDRGISHEIVRHRIAAYSQESTRYCNYSRDRFGQEITLIEPFFFLNDQKAYELWYHSCMLAEKNYMALLAAGRSAQEARSILPNSLKTEIVVSYNIREWRHFFRLRCDMAAHPQMRQVAIPLLLLFRERFPFLFEDIAYDQTFPSEYYGQIILTDELFTPRQS</sequence>
<evidence type="ECO:0000313" key="2">
    <source>
        <dbReference type="EMBL" id="ABI69644.1"/>
    </source>
</evidence>
<dbReference type="GO" id="GO:0050797">
    <property type="term" value="F:thymidylate synthase (FAD) activity"/>
    <property type="evidence" value="ECO:0007669"/>
    <property type="project" value="UniProtKB-UniRule"/>
</dbReference>
<dbReference type="KEGG" id="swo:Swol_2353"/>
<proteinExistence type="predicted"/>
<evidence type="ECO:0000313" key="3">
    <source>
        <dbReference type="Proteomes" id="UP000001968"/>
    </source>
</evidence>
<keyword evidence="3" id="KW-1185">Reference proteome</keyword>